<dbReference type="EMBL" id="CP011409">
    <property type="protein sequence ID" value="AKZ64418.1"/>
    <property type="molecule type" value="Genomic_DNA"/>
</dbReference>
<sequence length="126" mass="14259">MSPQVNLPHIVEEVAQAFADYEHALLIHDVPALDRWFWYDPQTVRYGVGEILLGGEAIRQYRRSCAPVHPSRTLQRTVVTTFGSDYATVSTEFTGADSDKIGRQMQTWVRMDAGWRIVAAHVSLMP</sequence>
<name>A0ABM5V4F0_9BURK</name>
<organism evidence="1 2">
    <name type="scientific">Herbaspirillum hiltneri N3</name>
    <dbReference type="NCBI Taxonomy" id="1262470"/>
    <lineage>
        <taxon>Bacteria</taxon>
        <taxon>Pseudomonadati</taxon>
        <taxon>Pseudomonadota</taxon>
        <taxon>Betaproteobacteria</taxon>
        <taxon>Burkholderiales</taxon>
        <taxon>Oxalobacteraceae</taxon>
        <taxon>Herbaspirillum</taxon>
    </lineage>
</organism>
<evidence type="ECO:0000313" key="2">
    <source>
        <dbReference type="Proteomes" id="UP000063429"/>
    </source>
</evidence>
<dbReference type="RefSeq" id="WP_053199926.1">
    <property type="nucleotide sequence ID" value="NZ_CP011409.1"/>
</dbReference>
<dbReference type="Proteomes" id="UP000063429">
    <property type="component" value="Chromosome"/>
</dbReference>
<dbReference type="Pfam" id="PF11533">
    <property type="entry name" value="AtzH-like"/>
    <property type="match status" value="1"/>
</dbReference>
<dbReference type="NCBIfam" id="NF033625">
    <property type="entry name" value="HpxZ"/>
    <property type="match status" value="1"/>
</dbReference>
<dbReference type="InterPro" id="IPR032710">
    <property type="entry name" value="NTF2-like_dom_sf"/>
</dbReference>
<protein>
    <recommendedName>
        <fullName evidence="3">Oxalurate catabolism protein HpxZ</fullName>
    </recommendedName>
</protein>
<gene>
    <name evidence="1" type="ORF">F506_18725</name>
</gene>
<reference evidence="2" key="1">
    <citation type="journal article" date="2015" name="Genome Announc.">
        <title>Complete Genome Sequence of Herbaspirillum hiltneri N3 (DSM 17495), Isolated from Surface-Sterilized Wheat Roots.</title>
        <authorList>
            <person name="Guizelini D."/>
            <person name="Saizaki P.M."/>
            <person name="Coimbra N.A."/>
            <person name="Weiss V.A."/>
            <person name="Faoro H."/>
            <person name="Sfeir M.Z."/>
            <person name="Baura V.A."/>
            <person name="Monteiro R.A."/>
            <person name="Chubatsu L.S."/>
            <person name="Souza E.M."/>
            <person name="Cruz L.M."/>
            <person name="Pedrosa F.O."/>
            <person name="Raittz R.T."/>
            <person name="Marchaukoski J.N."/>
            <person name="Steffens M.B."/>
        </authorList>
    </citation>
    <scope>NUCLEOTIDE SEQUENCE [LARGE SCALE GENOMIC DNA]</scope>
    <source>
        <strain evidence="2">N3</strain>
    </source>
</reference>
<dbReference type="Gene3D" id="3.10.450.50">
    <property type="match status" value="1"/>
</dbReference>
<evidence type="ECO:0008006" key="3">
    <source>
        <dbReference type="Google" id="ProtNLM"/>
    </source>
</evidence>
<proteinExistence type="predicted"/>
<dbReference type="InterPro" id="IPR024507">
    <property type="entry name" value="AtzH-like"/>
</dbReference>
<dbReference type="SUPFAM" id="SSF54427">
    <property type="entry name" value="NTF2-like"/>
    <property type="match status" value="1"/>
</dbReference>
<keyword evidence="2" id="KW-1185">Reference proteome</keyword>
<accession>A0ABM5V4F0</accession>
<evidence type="ECO:0000313" key="1">
    <source>
        <dbReference type="EMBL" id="AKZ64418.1"/>
    </source>
</evidence>